<gene>
    <name evidence="1" type="ORF">HELGO_WM26856</name>
</gene>
<accession>A0A6S6ULX9</accession>
<evidence type="ECO:0000313" key="1">
    <source>
        <dbReference type="EMBL" id="CAA6830200.1"/>
    </source>
</evidence>
<reference evidence="1" key="1">
    <citation type="submission" date="2020-01" db="EMBL/GenBank/DDBJ databases">
        <authorList>
            <person name="Meier V. D."/>
            <person name="Meier V D."/>
        </authorList>
    </citation>
    <scope>NUCLEOTIDE SEQUENCE</scope>
    <source>
        <strain evidence="1">HLG_WM_MAG_10</strain>
    </source>
</reference>
<name>A0A6S6ULX9_9BACT</name>
<sequence>MTYDQKSTAMKKKKSPLWQKLSKNRKNKSNDFYIEI</sequence>
<proteinExistence type="predicted"/>
<organism evidence="1">
    <name type="scientific">uncultured Aureispira sp</name>
    <dbReference type="NCBI Taxonomy" id="1331704"/>
    <lineage>
        <taxon>Bacteria</taxon>
        <taxon>Pseudomonadati</taxon>
        <taxon>Bacteroidota</taxon>
        <taxon>Saprospiria</taxon>
        <taxon>Saprospirales</taxon>
        <taxon>Saprospiraceae</taxon>
        <taxon>Aureispira</taxon>
        <taxon>environmental samples</taxon>
    </lineage>
</organism>
<dbReference type="EMBL" id="CACVAQ010000540">
    <property type="protein sequence ID" value="CAA6830200.1"/>
    <property type="molecule type" value="Genomic_DNA"/>
</dbReference>
<protein>
    <submittedName>
        <fullName evidence="1">Uncharacterized protein</fullName>
    </submittedName>
</protein>
<dbReference type="AlphaFoldDB" id="A0A6S6ULX9"/>